<feature type="region of interest" description="Disordered" evidence="1">
    <location>
        <begin position="28"/>
        <end position="62"/>
    </location>
</feature>
<feature type="compositionally biased region" description="Polar residues" evidence="1">
    <location>
        <begin position="28"/>
        <end position="38"/>
    </location>
</feature>
<dbReference type="AlphaFoldDB" id="A0A5J4V2R4"/>
<dbReference type="Proteomes" id="UP000324800">
    <property type="component" value="Unassembled WGS sequence"/>
</dbReference>
<evidence type="ECO:0000313" key="2">
    <source>
        <dbReference type="EMBL" id="KAA6377008.1"/>
    </source>
</evidence>
<evidence type="ECO:0000256" key="1">
    <source>
        <dbReference type="SAM" id="MobiDB-lite"/>
    </source>
</evidence>
<gene>
    <name evidence="2" type="ORF">EZS28_027464</name>
</gene>
<sequence length="261" mass="29445">MPMSHLNESSMTTGQLEALQIYHKSNTITSQNLSPSKNDPQKSFFMNDPPRSDNNQPERTRSFSLVNRSAISYPISIINKKHEDIDLVDIDGYQKKIVKLSDDYNTISLTQVLDQGIWSLESIFQTIEDETTVHFSAIGIVQDSYDIPSDAAHCLQPHTAHMAAFTGLSYSGGVNHKEQDIYGNASFKENQSLRLEFDSDKGTLVLFIDEVQQPVYVSGIKEKVRFIICMHYVGSSCLIRSLKKLPESTYANIDSRKAVDW</sequence>
<evidence type="ECO:0000313" key="3">
    <source>
        <dbReference type="Proteomes" id="UP000324800"/>
    </source>
</evidence>
<accession>A0A5J4V2R4</accession>
<protein>
    <submittedName>
        <fullName evidence="2">Uncharacterized protein</fullName>
    </submittedName>
</protein>
<comment type="caution">
    <text evidence="2">The sequence shown here is derived from an EMBL/GenBank/DDBJ whole genome shotgun (WGS) entry which is preliminary data.</text>
</comment>
<reference evidence="2 3" key="1">
    <citation type="submission" date="2019-03" db="EMBL/GenBank/DDBJ databases">
        <title>Single cell metagenomics reveals metabolic interactions within the superorganism composed of flagellate Streblomastix strix and complex community of Bacteroidetes bacteria on its surface.</title>
        <authorList>
            <person name="Treitli S.C."/>
            <person name="Kolisko M."/>
            <person name="Husnik F."/>
            <person name="Keeling P."/>
            <person name="Hampl V."/>
        </authorList>
    </citation>
    <scope>NUCLEOTIDE SEQUENCE [LARGE SCALE GENOMIC DNA]</scope>
    <source>
        <strain evidence="2">ST1C</strain>
    </source>
</reference>
<proteinExistence type="predicted"/>
<name>A0A5J4V2R4_9EUKA</name>
<organism evidence="2 3">
    <name type="scientific">Streblomastix strix</name>
    <dbReference type="NCBI Taxonomy" id="222440"/>
    <lineage>
        <taxon>Eukaryota</taxon>
        <taxon>Metamonada</taxon>
        <taxon>Preaxostyla</taxon>
        <taxon>Oxymonadida</taxon>
        <taxon>Streblomastigidae</taxon>
        <taxon>Streblomastix</taxon>
    </lineage>
</organism>
<dbReference type="EMBL" id="SNRW01010115">
    <property type="protein sequence ID" value="KAA6377008.1"/>
    <property type="molecule type" value="Genomic_DNA"/>
</dbReference>